<proteinExistence type="inferred from homology"/>
<evidence type="ECO:0000256" key="4">
    <source>
        <dbReference type="ARBA" id="ARBA00022490"/>
    </source>
</evidence>
<evidence type="ECO:0000256" key="1">
    <source>
        <dbReference type="ARBA" id="ARBA00004496"/>
    </source>
</evidence>
<evidence type="ECO:0000256" key="9">
    <source>
        <dbReference type="ARBA" id="ARBA00023146"/>
    </source>
</evidence>
<dbReference type="FunFam" id="3.40.50.800:FF:000027">
    <property type="entry name" value="Histidine--tRNA ligase"/>
    <property type="match status" value="1"/>
</dbReference>
<evidence type="ECO:0000256" key="12">
    <source>
        <dbReference type="PIRSR" id="PIRSR001549-1"/>
    </source>
</evidence>
<comment type="catalytic activity">
    <reaction evidence="10 11">
        <text>tRNA(His) + L-histidine + ATP = L-histidyl-tRNA(His) + AMP + diphosphate + H(+)</text>
        <dbReference type="Rhea" id="RHEA:17313"/>
        <dbReference type="Rhea" id="RHEA-COMP:9665"/>
        <dbReference type="Rhea" id="RHEA-COMP:9689"/>
        <dbReference type="ChEBI" id="CHEBI:15378"/>
        <dbReference type="ChEBI" id="CHEBI:30616"/>
        <dbReference type="ChEBI" id="CHEBI:33019"/>
        <dbReference type="ChEBI" id="CHEBI:57595"/>
        <dbReference type="ChEBI" id="CHEBI:78442"/>
        <dbReference type="ChEBI" id="CHEBI:78527"/>
        <dbReference type="ChEBI" id="CHEBI:456215"/>
        <dbReference type="EC" id="6.1.1.21"/>
    </reaction>
</comment>
<keyword evidence="7 11" id="KW-0067">ATP-binding</keyword>
<comment type="caution">
    <text evidence="14">The sequence shown here is derived from an EMBL/GenBank/DDBJ whole genome shotgun (WGS) entry which is preliminary data.</text>
</comment>
<dbReference type="PIRSF" id="PIRSF001549">
    <property type="entry name" value="His-tRNA_synth"/>
    <property type="match status" value="1"/>
</dbReference>
<keyword evidence="6 11" id="KW-0547">Nucleotide-binding</keyword>
<dbReference type="Proteomes" id="UP000320431">
    <property type="component" value="Unassembled WGS sequence"/>
</dbReference>
<dbReference type="Gene3D" id="3.30.930.10">
    <property type="entry name" value="Bira Bifunctional Protein, Domain 2"/>
    <property type="match status" value="1"/>
</dbReference>
<dbReference type="Gene3D" id="3.40.50.800">
    <property type="entry name" value="Anticodon-binding domain"/>
    <property type="match status" value="1"/>
</dbReference>
<feature type="domain" description="Aminoacyl-transfer RNA synthetases class-II family profile" evidence="13">
    <location>
        <begin position="53"/>
        <end position="400"/>
    </location>
</feature>
<dbReference type="EMBL" id="VICD02000082">
    <property type="protein sequence ID" value="KAB8194381.1"/>
    <property type="molecule type" value="Genomic_DNA"/>
</dbReference>
<dbReference type="InterPro" id="IPR006195">
    <property type="entry name" value="aa-tRNA-synth_II"/>
</dbReference>
<dbReference type="CDD" id="cd00773">
    <property type="entry name" value="HisRS-like_core"/>
    <property type="match status" value="1"/>
</dbReference>
<dbReference type="SUPFAM" id="SSF52954">
    <property type="entry name" value="Class II aaRS ABD-related"/>
    <property type="match status" value="1"/>
</dbReference>
<dbReference type="PANTHER" id="PTHR11476:SF7">
    <property type="entry name" value="HISTIDINE--TRNA LIGASE"/>
    <property type="match status" value="1"/>
</dbReference>
<feature type="binding site" evidence="12">
    <location>
        <position position="170"/>
    </location>
    <ligand>
        <name>L-histidine</name>
        <dbReference type="ChEBI" id="CHEBI:57595"/>
    </ligand>
</feature>
<feature type="binding site" evidence="12">
    <location>
        <begin position="329"/>
        <end position="330"/>
    </location>
    <ligand>
        <name>L-histidine</name>
        <dbReference type="ChEBI" id="CHEBI:57595"/>
    </ligand>
</feature>
<evidence type="ECO:0000256" key="8">
    <source>
        <dbReference type="ARBA" id="ARBA00022917"/>
    </source>
</evidence>
<dbReference type="InterPro" id="IPR015807">
    <property type="entry name" value="His-tRNA-ligase"/>
</dbReference>
<sequence>MPLPRDRGGPAAYGPFRQECLFLSSSSSSTSPIKPRTPAGVMELLPPEQIAFQRLLDTIRRNFERFGFLPVETPVMELSEVLLTKSGGETERQVYFVQSTGALEKAQSSGGDSLPELALRFDLTVPLARYVAEHEHELAFPFRRYQMQRVYRGERAQRGRFREFYQCDIDVIGKDSLSVRFDAEMPAAIHAVFSEMAIGKFTIQMNNRKLMRGFFEAQGVVDPERQALVLREVDKLDKRGEDHVRETLTGEAFGMPAEAVARILEFVKVRSDSHADAIARLDALDSADANPVLREGVAELREVLELVRALGVPEDHYALNFSIARGLDYYTGTVYETTLDAFPQIGSICSGGRYENLASHYTKSKLPGVGISIGLTRLFWQLRDAGVIDVADSTVQAMVALMEADGLADALDIARRLRAGGINTEVQMEPRKLGKQFQYASRAGIRFVVLAGEDERARGVVAVKDLKREMQFEVAREELASTLRVELAQSQALEGR</sequence>
<evidence type="ECO:0000256" key="7">
    <source>
        <dbReference type="ARBA" id="ARBA00022840"/>
    </source>
</evidence>
<evidence type="ECO:0000256" key="3">
    <source>
        <dbReference type="ARBA" id="ARBA00011738"/>
    </source>
</evidence>
<dbReference type="InterPro" id="IPR004154">
    <property type="entry name" value="Anticodon-bd"/>
</dbReference>
<dbReference type="HAMAP" id="MF_00127">
    <property type="entry name" value="His_tRNA_synth"/>
    <property type="match status" value="1"/>
</dbReference>
<evidence type="ECO:0000256" key="2">
    <source>
        <dbReference type="ARBA" id="ARBA00008226"/>
    </source>
</evidence>
<keyword evidence="8 11" id="KW-0648">Protein biosynthesis</keyword>
<evidence type="ECO:0000256" key="6">
    <source>
        <dbReference type="ARBA" id="ARBA00022741"/>
    </source>
</evidence>
<organism evidence="14 15">
    <name type="scientific">Marilutibacter maris</name>
    <dbReference type="NCBI Taxonomy" id="1605891"/>
    <lineage>
        <taxon>Bacteria</taxon>
        <taxon>Pseudomonadati</taxon>
        <taxon>Pseudomonadota</taxon>
        <taxon>Gammaproteobacteria</taxon>
        <taxon>Lysobacterales</taxon>
        <taxon>Lysobacteraceae</taxon>
        <taxon>Marilutibacter</taxon>
    </lineage>
</organism>
<protein>
    <recommendedName>
        <fullName evidence="11">Histidine--tRNA ligase</fullName>
        <ecNumber evidence="11">6.1.1.21</ecNumber>
    </recommendedName>
    <alternativeName>
        <fullName evidence="11">Histidyl-tRNA synthetase</fullName>
        <shortName evidence="11">HisRS</shortName>
    </alternativeName>
</protein>
<name>A0A508AUK7_9GAMM</name>
<feature type="binding site" evidence="12">
    <location>
        <position position="152"/>
    </location>
    <ligand>
        <name>L-histidine</name>
        <dbReference type="ChEBI" id="CHEBI:57595"/>
    </ligand>
</feature>
<dbReference type="Pfam" id="PF13393">
    <property type="entry name" value="tRNA-synt_His"/>
    <property type="match status" value="1"/>
</dbReference>
<feature type="binding site" evidence="12">
    <location>
        <begin position="122"/>
        <end position="124"/>
    </location>
    <ligand>
        <name>L-histidine</name>
        <dbReference type="ChEBI" id="CHEBI:57595"/>
    </ligand>
</feature>
<evidence type="ECO:0000259" key="13">
    <source>
        <dbReference type="PROSITE" id="PS50862"/>
    </source>
</evidence>
<evidence type="ECO:0000256" key="5">
    <source>
        <dbReference type="ARBA" id="ARBA00022598"/>
    </source>
</evidence>
<dbReference type="GO" id="GO:0005524">
    <property type="term" value="F:ATP binding"/>
    <property type="evidence" value="ECO:0007669"/>
    <property type="project" value="UniProtKB-UniRule"/>
</dbReference>
<keyword evidence="5 11" id="KW-0436">Ligase</keyword>
<dbReference type="AlphaFoldDB" id="A0A508AUK7"/>
<dbReference type="InterPro" id="IPR033656">
    <property type="entry name" value="HisRS_anticodon"/>
</dbReference>
<dbReference type="PROSITE" id="PS50862">
    <property type="entry name" value="AA_TRNA_LIGASE_II"/>
    <property type="match status" value="1"/>
</dbReference>
<evidence type="ECO:0000256" key="10">
    <source>
        <dbReference type="ARBA" id="ARBA00047639"/>
    </source>
</evidence>
<keyword evidence="4 11" id="KW-0963">Cytoplasm</keyword>
<comment type="similarity">
    <text evidence="2 11">Belongs to the class-II aminoacyl-tRNA synthetase family.</text>
</comment>
<dbReference type="EC" id="6.1.1.21" evidence="11"/>
<dbReference type="GO" id="GO:0005737">
    <property type="term" value="C:cytoplasm"/>
    <property type="evidence" value="ECO:0007669"/>
    <property type="project" value="UniProtKB-SubCell"/>
</dbReference>
<dbReference type="InterPro" id="IPR036621">
    <property type="entry name" value="Anticodon-bd_dom_sf"/>
</dbReference>
<dbReference type="GO" id="GO:0004821">
    <property type="term" value="F:histidine-tRNA ligase activity"/>
    <property type="evidence" value="ECO:0007669"/>
    <property type="project" value="UniProtKB-UniRule"/>
</dbReference>
<feature type="binding site" evidence="12">
    <location>
        <position position="166"/>
    </location>
    <ligand>
        <name>L-histidine</name>
        <dbReference type="ChEBI" id="CHEBI:57595"/>
    </ligand>
</feature>
<dbReference type="InterPro" id="IPR004516">
    <property type="entry name" value="HisRS/HisZ"/>
</dbReference>
<dbReference type="Pfam" id="PF03129">
    <property type="entry name" value="HGTP_anticodon"/>
    <property type="match status" value="1"/>
</dbReference>
<comment type="subcellular location">
    <subcellularLocation>
        <location evidence="1 11">Cytoplasm</location>
    </subcellularLocation>
</comment>
<dbReference type="CDD" id="cd00859">
    <property type="entry name" value="HisRS_anticodon"/>
    <property type="match status" value="1"/>
</dbReference>
<evidence type="ECO:0000313" key="15">
    <source>
        <dbReference type="Proteomes" id="UP000320431"/>
    </source>
</evidence>
<gene>
    <name evidence="11" type="primary">hisS</name>
    <name evidence="14" type="ORF">FKV24_005860</name>
</gene>
<evidence type="ECO:0000256" key="11">
    <source>
        <dbReference type="HAMAP-Rule" id="MF_00127"/>
    </source>
</evidence>
<reference evidence="14 15" key="1">
    <citation type="submission" date="2019-10" db="EMBL/GenBank/DDBJ databases">
        <title>Lysobacter alkalisoli sp. nov., isolated from saline-alkaline soil.</title>
        <authorList>
            <person name="Sun J.-Q."/>
        </authorList>
    </citation>
    <scope>NUCLEOTIDE SEQUENCE [LARGE SCALE GENOMIC DNA]</scope>
    <source>
        <strain evidence="14 15">KCTC 42381</strain>
    </source>
</reference>
<dbReference type="NCBIfam" id="TIGR00442">
    <property type="entry name" value="hisS"/>
    <property type="match status" value="1"/>
</dbReference>
<dbReference type="InterPro" id="IPR041715">
    <property type="entry name" value="HisRS-like_core"/>
</dbReference>
<comment type="subunit">
    <text evidence="3 11">Homodimer.</text>
</comment>
<feature type="binding site" evidence="12">
    <location>
        <position position="325"/>
    </location>
    <ligand>
        <name>L-histidine</name>
        <dbReference type="ChEBI" id="CHEBI:57595"/>
    </ligand>
</feature>
<evidence type="ECO:0000313" key="14">
    <source>
        <dbReference type="EMBL" id="KAB8194381.1"/>
    </source>
</evidence>
<dbReference type="GO" id="GO:0006427">
    <property type="term" value="P:histidyl-tRNA aminoacylation"/>
    <property type="evidence" value="ECO:0007669"/>
    <property type="project" value="UniProtKB-UniRule"/>
</dbReference>
<keyword evidence="9 11" id="KW-0030">Aminoacyl-tRNA synthetase</keyword>
<dbReference type="PANTHER" id="PTHR11476">
    <property type="entry name" value="HISTIDYL-TRNA SYNTHETASE"/>
    <property type="match status" value="1"/>
</dbReference>
<dbReference type="InterPro" id="IPR045864">
    <property type="entry name" value="aa-tRNA-synth_II/BPL/LPL"/>
</dbReference>
<dbReference type="SUPFAM" id="SSF55681">
    <property type="entry name" value="Class II aaRS and biotin synthetases"/>
    <property type="match status" value="1"/>
</dbReference>
<accession>A0A508AUK7</accession>